<evidence type="ECO:0000313" key="10">
    <source>
        <dbReference type="Proteomes" id="UP000325606"/>
    </source>
</evidence>
<evidence type="ECO:0000256" key="2">
    <source>
        <dbReference type="ARBA" id="ARBA00005992"/>
    </source>
</evidence>
<dbReference type="Pfam" id="PF20142">
    <property type="entry name" value="Scaffold"/>
    <property type="match status" value="1"/>
</dbReference>
<proteinExistence type="inferred from homology"/>
<organism evidence="9 10">
    <name type="scientific">Nitrincola iocasae</name>
    <dbReference type="NCBI Taxonomy" id="2614693"/>
    <lineage>
        <taxon>Bacteria</taxon>
        <taxon>Pseudomonadati</taxon>
        <taxon>Pseudomonadota</taxon>
        <taxon>Gammaproteobacteria</taxon>
        <taxon>Oceanospirillales</taxon>
        <taxon>Oceanospirillaceae</taxon>
        <taxon>Nitrincola</taxon>
    </lineage>
</organism>
<dbReference type="UniPathway" id="UPA00219"/>
<dbReference type="Proteomes" id="UP000325606">
    <property type="component" value="Chromosome"/>
</dbReference>
<dbReference type="Pfam" id="PF03734">
    <property type="entry name" value="YkuD"/>
    <property type="match status" value="1"/>
</dbReference>
<dbReference type="InterPro" id="IPR005490">
    <property type="entry name" value="LD_TPept_cat_dom"/>
</dbReference>
<keyword evidence="3" id="KW-0808">Transferase</keyword>
<sequence length="476" mass="53549">MPLNGVVIRALWLSLCVMLVGVPTAIADKPEDVYVREFLRLTPSSVWNDAHFMRQLDDQYQQLLYDGLNPDSYRVALLASLETGVNAGWELTEEQRYEIAVSYLLALTDLHYGLTRQADIESYLTYPEGKESVIVDQNRILNMALSGVDDPAEAFELARPQYLPYQQIRAAYQFSLKPPLLMIALDKISAENTFLETDQLLMSCPVSPVKSVSPETLSGDQQLKIQINLERFRRMSHRVTDQLLLVDIAGAELALYDGGSQPVVQQSSQIGRTDRQTPLMWSEITHITVNPSWTVPPTVYREDMLPQIRQSLSFLEDNQIQVLDFDGRPLNPASINWRNPGSILLRQAPGTQNELGRIVVRFPNNEAIFLHDTPSQGYFSQNMRALSSGCIRLQEAPALAHQLLTVSRTDAADILEALLNSGTTQELFLDQPVPVLLAYWTVEADAEMGLHFRPDIYGLDAPMQNFFKDQAGLADR</sequence>
<dbReference type="InterPro" id="IPR045380">
    <property type="entry name" value="LD_TPept_scaffold_dom"/>
</dbReference>
<dbReference type="PANTHER" id="PTHR41533:SF2">
    <property type="entry name" value="BLR7131 PROTEIN"/>
    <property type="match status" value="1"/>
</dbReference>
<accession>A0A5J6LB26</accession>
<dbReference type="SUPFAM" id="SSF141523">
    <property type="entry name" value="L,D-transpeptidase catalytic domain-like"/>
    <property type="match status" value="1"/>
</dbReference>
<evidence type="ECO:0000256" key="5">
    <source>
        <dbReference type="ARBA" id="ARBA00022984"/>
    </source>
</evidence>
<gene>
    <name evidence="9" type="ORF">F5I99_04115</name>
</gene>
<dbReference type="GO" id="GO:0008360">
    <property type="term" value="P:regulation of cell shape"/>
    <property type="evidence" value="ECO:0007669"/>
    <property type="project" value="UniProtKB-UniRule"/>
</dbReference>
<evidence type="ECO:0000256" key="7">
    <source>
        <dbReference type="PROSITE-ProRule" id="PRU01373"/>
    </source>
</evidence>
<dbReference type="RefSeq" id="WP_151053781.1">
    <property type="nucleotide sequence ID" value="NZ_CP044222.1"/>
</dbReference>
<evidence type="ECO:0000259" key="8">
    <source>
        <dbReference type="PROSITE" id="PS52029"/>
    </source>
</evidence>
<dbReference type="KEGG" id="nik:F5I99_04115"/>
<dbReference type="PANTHER" id="PTHR41533">
    <property type="entry name" value="L,D-TRANSPEPTIDASE HI_1667-RELATED"/>
    <property type="match status" value="1"/>
</dbReference>
<evidence type="ECO:0000256" key="6">
    <source>
        <dbReference type="ARBA" id="ARBA00023316"/>
    </source>
</evidence>
<dbReference type="CDD" id="cd16913">
    <property type="entry name" value="YkuD_like"/>
    <property type="match status" value="1"/>
</dbReference>
<keyword evidence="6 7" id="KW-0961">Cell wall biogenesis/degradation</keyword>
<evidence type="ECO:0000313" key="9">
    <source>
        <dbReference type="EMBL" id="QEW05737.1"/>
    </source>
</evidence>
<dbReference type="InterPro" id="IPR052905">
    <property type="entry name" value="LD-transpeptidase_YkuD-like"/>
</dbReference>
<dbReference type="InterPro" id="IPR038063">
    <property type="entry name" value="Transpep_catalytic_dom"/>
</dbReference>
<feature type="domain" description="L,D-TPase catalytic" evidence="8">
    <location>
        <begin position="242"/>
        <end position="415"/>
    </location>
</feature>
<evidence type="ECO:0000256" key="4">
    <source>
        <dbReference type="ARBA" id="ARBA00022960"/>
    </source>
</evidence>
<evidence type="ECO:0000256" key="1">
    <source>
        <dbReference type="ARBA" id="ARBA00004752"/>
    </source>
</evidence>
<dbReference type="PROSITE" id="PS52029">
    <property type="entry name" value="LD_TPASE"/>
    <property type="match status" value="1"/>
</dbReference>
<name>A0A5J6LB26_9GAMM</name>
<dbReference type="GO" id="GO:0016740">
    <property type="term" value="F:transferase activity"/>
    <property type="evidence" value="ECO:0007669"/>
    <property type="project" value="UniProtKB-KW"/>
</dbReference>
<dbReference type="GO" id="GO:0009252">
    <property type="term" value="P:peptidoglycan biosynthetic process"/>
    <property type="evidence" value="ECO:0007669"/>
    <property type="project" value="UniProtKB-UniPathway"/>
</dbReference>
<dbReference type="EMBL" id="CP044222">
    <property type="protein sequence ID" value="QEW05737.1"/>
    <property type="molecule type" value="Genomic_DNA"/>
</dbReference>
<dbReference type="GO" id="GO:0004180">
    <property type="term" value="F:carboxypeptidase activity"/>
    <property type="evidence" value="ECO:0007669"/>
    <property type="project" value="UniProtKB-ARBA"/>
</dbReference>
<keyword evidence="5 7" id="KW-0573">Peptidoglycan synthesis</keyword>
<dbReference type="AlphaFoldDB" id="A0A5J6LB26"/>
<reference evidence="9 10" key="1">
    <citation type="submission" date="2019-09" db="EMBL/GenBank/DDBJ databases">
        <title>Nitrincola iocasae sp. nov., a bacterium isolated from the sediment collected at a cold seep field in South China Sea.</title>
        <authorList>
            <person name="Zhang H."/>
            <person name="Wang H."/>
            <person name="Li C."/>
        </authorList>
    </citation>
    <scope>NUCLEOTIDE SEQUENCE [LARGE SCALE GENOMIC DNA]</scope>
    <source>
        <strain evidence="9 10">KXZD1103</strain>
    </source>
</reference>
<feature type="active site" description="Proton donor/acceptor" evidence="7">
    <location>
        <position position="371"/>
    </location>
</feature>
<dbReference type="GO" id="GO:0071555">
    <property type="term" value="P:cell wall organization"/>
    <property type="evidence" value="ECO:0007669"/>
    <property type="project" value="UniProtKB-UniRule"/>
</dbReference>
<feature type="active site" description="Nucleophile" evidence="7">
    <location>
        <position position="390"/>
    </location>
</feature>
<protein>
    <submittedName>
        <fullName evidence="9">L,D-transpeptidase family protein</fullName>
    </submittedName>
</protein>
<dbReference type="Gene3D" id="2.40.440.10">
    <property type="entry name" value="L,D-transpeptidase catalytic domain-like"/>
    <property type="match status" value="1"/>
</dbReference>
<keyword evidence="10" id="KW-1185">Reference proteome</keyword>
<comment type="pathway">
    <text evidence="1 7">Cell wall biogenesis; peptidoglycan biosynthesis.</text>
</comment>
<evidence type="ECO:0000256" key="3">
    <source>
        <dbReference type="ARBA" id="ARBA00022679"/>
    </source>
</evidence>
<keyword evidence="4 7" id="KW-0133">Cell shape</keyword>
<comment type="similarity">
    <text evidence="2">Belongs to the YkuD family.</text>
</comment>